<feature type="region of interest" description="Disordered" evidence="2">
    <location>
        <begin position="532"/>
        <end position="572"/>
    </location>
</feature>
<evidence type="ECO:0000259" key="3">
    <source>
        <dbReference type="PROSITE" id="PS51840"/>
    </source>
</evidence>
<dbReference type="PANTHER" id="PTHR33428">
    <property type="entry name" value="CHLOROPHYLLASE-2, CHLOROPLASTIC"/>
    <property type="match status" value="1"/>
</dbReference>
<dbReference type="eggNOG" id="ENOG502R2XS">
    <property type="taxonomic scope" value="Eukaryota"/>
</dbReference>
<dbReference type="ESTHER" id="auxpr-a0a087suf4">
    <property type="family name" value="Chlorophyllase_Plant"/>
</dbReference>
<keyword evidence="5" id="KW-1185">Reference proteome</keyword>
<dbReference type="OrthoDB" id="508050at2759"/>
<dbReference type="Pfam" id="PF10358">
    <property type="entry name" value="NT-C2"/>
    <property type="match status" value="1"/>
</dbReference>
<gene>
    <name evidence="4" type="ORF">F751_5796</name>
</gene>
<evidence type="ECO:0000313" key="4">
    <source>
        <dbReference type="EMBL" id="KFM29358.1"/>
    </source>
</evidence>
<evidence type="ECO:0000256" key="1">
    <source>
        <dbReference type="SAM" id="Coils"/>
    </source>
</evidence>
<dbReference type="Proteomes" id="UP000028924">
    <property type="component" value="Unassembled WGS sequence"/>
</dbReference>
<dbReference type="KEGG" id="apro:F751_5796"/>
<dbReference type="PROSITE" id="PS51840">
    <property type="entry name" value="C2_NT"/>
    <property type="match status" value="1"/>
</dbReference>
<dbReference type="RefSeq" id="XP_011402411.1">
    <property type="nucleotide sequence ID" value="XM_011404109.1"/>
</dbReference>
<dbReference type="EMBL" id="KL662190">
    <property type="protein sequence ID" value="KFM29358.1"/>
    <property type="molecule type" value="Genomic_DNA"/>
</dbReference>
<accession>A0A087SUF4</accession>
<feature type="compositionally biased region" description="Low complexity" evidence="2">
    <location>
        <begin position="458"/>
        <end position="468"/>
    </location>
</feature>
<dbReference type="Gene3D" id="3.40.50.1820">
    <property type="entry name" value="alpha/beta hydrolase"/>
    <property type="match status" value="1"/>
</dbReference>
<feature type="compositionally biased region" description="Acidic residues" evidence="2">
    <location>
        <begin position="417"/>
        <end position="433"/>
    </location>
</feature>
<evidence type="ECO:0000256" key="2">
    <source>
        <dbReference type="SAM" id="MobiDB-lite"/>
    </source>
</evidence>
<dbReference type="SUPFAM" id="SSF53474">
    <property type="entry name" value="alpha/beta-Hydrolases"/>
    <property type="match status" value="1"/>
</dbReference>
<dbReference type="AlphaFoldDB" id="A0A087SUF4"/>
<feature type="region of interest" description="Disordered" evidence="2">
    <location>
        <begin position="415"/>
        <end position="486"/>
    </location>
</feature>
<protein>
    <recommendedName>
        <fullName evidence="3">C2 NT-type domain-containing protein</fullName>
    </recommendedName>
</protein>
<dbReference type="Pfam" id="PF07224">
    <property type="entry name" value="Chlorophyllase"/>
    <property type="match status" value="1"/>
</dbReference>
<dbReference type="GO" id="GO:0047746">
    <property type="term" value="F:chlorophyllase activity"/>
    <property type="evidence" value="ECO:0007669"/>
    <property type="project" value="TreeGrafter"/>
</dbReference>
<organism evidence="4 5">
    <name type="scientific">Auxenochlorella protothecoides</name>
    <name type="common">Green microalga</name>
    <name type="synonym">Chlorella protothecoides</name>
    <dbReference type="NCBI Taxonomy" id="3075"/>
    <lineage>
        <taxon>Eukaryota</taxon>
        <taxon>Viridiplantae</taxon>
        <taxon>Chlorophyta</taxon>
        <taxon>core chlorophytes</taxon>
        <taxon>Trebouxiophyceae</taxon>
        <taxon>Chlorellales</taxon>
        <taxon>Chlorellaceae</taxon>
        <taxon>Auxenochlorella</taxon>
    </lineage>
</organism>
<dbReference type="InterPro" id="IPR019448">
    <property type="entry name" value="NT-C2"/>
</dbReference>
<dbReference type="GO" id="GO:0015996">
    <property type="term" value="P:chlorophyll catabolic process"/>
    <property type="evidence" value="ECO:0007669"/>
    <property type="project" value="TreeGrafter"/>
</dbReference>
<dbReference type="PANTHER" id="PTHR33428:SF14">
    <property type="entry name" value="CARBOXYLESTERASE TYPE B DOMAIN-CONTAINING PROTEIN"/>
    <property type="match status" value="1"/>
</dbReference>
<sequence>MTASVPIPGSTLSPLPVRVTIPQGPVQPSPILYLFNGFRMTSSYYKAYAQRAASWGYLVVQYDTPFFSLPTVVQEMDVHPALHAWVEAQGKAATGLLSGRVAAGTCATAGHSRGGKLATLLYLQHRAYIKACFLIDPVDGSSQSPASDPSAAAALAAAGAAVGMSSAGRIGSCNPRASGSLAFWAATGPGSWNSVLPNANHACFAQAGWLLNHAFDLLCGRSGVGREAAQQLATVPMLTWLWDSLSQGAGAAVILPPTTESPDPGFKEWYAAQVESGSKVRLDVTVVSAAGLPGPTSCRVVWARQSKVQVTRQASVGETGTASWNEELSQIATMERDAKGAYLPKEYVLKLQCPDRSAAGKFSTVGKLTFDMASCVGTGSGKAARKDLRIPLSGRAAARPVAVLTLLVSATLVQGMDGEEMEEEEEEDDEDLASDTSSVHGTTPADARAAGAGRGARDGSVAARSGSGLEAGGDPSSPVKRPGSPLKARMEDLKNSVAAAAAASRCEADRAGAGVECAAAGFGGLALGAEARPSTGVGDPPGESGGASAGGPGPGPQAPCAHHAASGVGPDPSEAIISELRLRLQAAEARASAAEAAAAAAAARPGAEAAAQAARYEARISQLLALVESRAQGGGELEERLLAAEAEAAGVDADAYDALALELQYAQTEAARLRGESLALETMNSELTALSAAMAGLTAERDGLESRLRDVETQFAAQQAVLALAQDLASAVTGLAEAQAERGELATRLSELRAQVTALRTGNEGELRGRLEALERDLLAARNRADVNALFREEHDRLAGDLVQTKLVWAEGQEALVKLRRQLVKSQEKSMSFASKLTRLETRLYARVKSTMKDIRHRAS</sequence>
<dbReference type="InterPro" id="IPR029058">
    <property type="entry name" value="AB_hydrolase_fold"/>
</dbReference>
<feature type="domain" description="C2 NT-type" evidence="3">
    <location>
        <begin position="270"/>
        <end position="412"/>
    </location>
</feature>
<keyword evidence="1" id="KW-0175">Coiled coil</keyword>
<proteinExistence type="predicted"/>
<name>A0A087SUF4_AUXPR</name>
<feature type="coiled-coil region" evidence="1">
    <location>
        <begin position="680"/>
        <end position="784"/>
    </location>
</feature>
<reference evidence="4 5" key="1">
    <citation type="journal article" date="2014" name="BMC Genomics">
        <title>Oil accumulation mechanisms of the oleaginous microalga Chlorella protothecoides revealed through its genome, transcriptomes, and proteomes.</title>
        <authorList>
            <person name="Gao C."/>
            <person name="Wang Y."/>
            <person name="Shen Y."/>
            <person name="Yan D."/>
            <person name="He X."/>
            <person name="Dai J."/>
            <person name="Wu Q."/>
        </authorList>
    </citation>
    <scope>NUCLEOTIDE SEQUENCE [LARGE SCALE GENOMIC DNA]</scope>
    <source>
        <strain evidence="4 5">0710</strain>
    </source>
</reference>
<dbReference type="GeneID" id="23617187"/>
<feature type="compositionally biased region" description="Gly residues" evidence="2">
    <location>
        <begin position="543"/>
        <end position="552"/>
    </location>
</feature>
<dbReference type="InterPro" id="IPR017395">
    <property type="entry name" value="Chlorophyllase-like"/>
</dbReference>
<feature type="coiled-coil region" evidence="1">
    <location>
        <begin position="577"/>
        <end position="604"/>
    </location>
</feature>
<dbReference type="STRING" id="3075.A0A087SUF4"/>
<evidence type="ECO:0000313" key="5">
    <source>
        <dbReference type="Proteomes" id="UP000028924"/>
    </source>
</evidence>